<organism evidence="2 3">
    <name type="scientific">Trichuris muris</name>
    <name type="common">Mouse whipworm</name>
    <dbReference type="NCBI Taxonomy" id="70415"/>
    <lineage>
        <taxon>Eukaryota</taxon>
        <taxon>Metazoa</taxon>
        <taxon>Ecdysozoa</taxon>
        <taxon>Nematoda</taxon>
        <taxon>Enoplea</taxon>
        <taxon>Dorylaimia</taxon>
        <taxon>Trichinellida</taxon>
        <taxon>Trichuridae</taxon>
        <taxon>Trichuris</taxon>
    </lineage>
</organism>
<reference evidence="3" key="1">
    <citation type="submission" date="2019-12" db="UniProtKB">
        <authorList>
            <consortium name="WormBaseParasite"/>
        </authorList>
    </citation>
    <scope>IDENTIFICATION</scope>
</reference>
<name>A0A5S6QCR2_TRIMR</name>
<proteinExistence type="predicted"/>
<dbReference type="AlphaFoldDB" id="A0A5S6QCR2"/>
<keyword evidence="2" id="KW-1185">Reference proteome</keyword>
<dbReference type="Proteomes" id="UP000046395">
    <property type="component" value="Unassembled WGS sequence"/>
</dbReference>
<sequence>MEFRKASPGTGSSMKPNLRGQPRAAYAPEVRRLFERPAESRLPSTTWRRSVCAGKLSPHPLWVSNFSFQRFIWRIPSSGGCLPLKEIFIVIDQVCNDDAGRDHGCQEVAVYLGDRCGNGPRLRIVTRRGELGVSTLRHAPWSRMRAAPFGRNVAESPCAHEWIATPTCRE</sequence>
<feature type="region of interest" description="Disordered" evidence="1">
    <location>
        <begin position="1"/>
        <end position="21"/>
    </location>
</feature>
<evidence type="ECO:0000313" key="2">
    <source>
        <dbReference type="Proteomes" id="UP000046395"/>
    </source>
</evidence>
<evidence type="ECO:0000313" key="3">
    <source>
        <dbReference type="WBParaSite" id="TMUE_1000005136.1"/>
    </source>
</evidence>
<protein>
    <submittedName>
        <fullName evidence="3">Uncharacterized protein</fullName>
    </submittedName>
</protein>
<dbReference type="WBParaSite" id="TMUE_1000005136.1">
    <property type="protein sequence ID" value="TMUE_1000005136.1"/>
    <property type="gene ID" value="WBGene00299214"/>
</dbReference>
<evidence type="ECO:0000256" key="1">
    <source>
        <dbReference type="SAM" id="MobiDB-lite"/>
    </source>
</evidence>
<accession>A0A5S6QCR2</accession>